<accession>A0A8J2LNL1</accession>
<evidence type="ECO:0000313" key="2">
    <source>
        <dbReference type="Proteomes" id="UP000746747"/>
    </source>
</evidence>
<feature type="non-terminal residue" evidence="1">
    <location>
        <position position="66"/>
    </location>
</feature>
<dbReference type="AlphaFoldDB" id="A0A8J2LNL1"/>
<proteinExistence type="predicted"/>
<gene>
    <name evidence="1" type="ORF">CJOHNSTONI_LOCUS652</name>
</gene>
<dbReference type="OrthoDB" id="5811289at2759"/>
<comment type="caution">
    <text evidence="1">The sequence shown here is derived from an EMBL/GenBank/DDBJ whole genome shotgun (WGS) entry which is preliminary data.</text>
</comment>
<dbReference type="EMBL" id="CAKAEH010000175">
    <property type="protein sequence ID" value="CAG9530128.1"/>
    <property type="molecule type" value="Genomic_DNA"/>
</dbReference>
<name>A0A8J2LNL1_9BILA</name>
<dbReference type="Proteomes" id="UP000746747">
    <property type="component" value="Unassembled WGS sequence"/>
</dbReference>
<keyword evidence="2" id="KW-1185">Reference proteome</keyword>
<sequence length="66" mass="7724">NVQRAEQLWNLFISSRARARKIPLVITARLFDRPINRLPKNQFINMVQTKTGMIACHQIYATVSQR</sequence>
<organism evidence="1 2">
    <name type="scientific">Cercopithifilaria johnstoni</name>
    <dbReference type="NCBI Taxonomy" id="2874296"/>
    <lineage>
        <taxon>Eukaryota</taxon>
        <taxon>Metazoa</taxon>
        <taxon>Ecdysozoa</taxon>
        <taxon>Nematoda</taxon>
        <taxon>Chromadorea</taxon>
        <taxon>Rhabditida</taxon>
        <taxon>Spirurina</taxon>
        <taxon>Spiruromorpha</taxon>
        <taxon>Filarioidea</taxon>
        <taxon>Onchocercidae</taxon>
        <taxon>Cercopithifilaria</taxon>
    </lineage>
</organism>
<reference evidence="1" key="1">
    <citation type="submission" date="2021-09" db="EMBL/GenBank/DDBJ databases">
        <authorList>
            <consortium name="Pathogen Informatics"/>
        </authorList>
    </citation>
    <scope>NUCLEOTIDE SEQUENCE</scope>
</reference>
<evidence type="ECO:0000313" key="1">
    <source>
        <dbReference type="EMBL" id="CAG9530128.1"/>
    </source>
</evidence>
<protein>
    <submittedName>
        <fullName evidence="1">Uncharacterized protein</fullName>
    </submittedName>
</protein>